<feature type="non-terminal residue" evidence="3">
    <location>
        <position position="1"/>
    </location>
</feature>
<dbReference type="EMBL" id="CAUJNA010000228">
    <property type="protein sequence ID" value="CAJ1374052.1"/>
    <property type="molecule type" value="Genomic_DNA"/>
</dbReference>
<dbReference type="SUPFAM" id="SSF52540">
    <property type="entry name" value="P-loop containing nucleoside triphosphate hydrolases"/>
    <property type="match status" value="2"/>
</dbReference>
<dbReference type="Proteomes" id="UP001178507">
    <property type="component" value="Unassembled WGS sequence"/>
</dbReference>
<protein>
    <recommendedName>
        <fullName evidence="2">Helicase ATP-binding domain-containing protein</fullName>
    </recommendedName>
</protein>
<dbReference type="AlphaFoldDB" id="A0AA36HRP4"/>
<dbReference type="Pfam" id="PF00176">
    <property type="entry name" value="SNF2-rel_dom"/>
    <property type="match status" value="1"/>
</dbReference>
<organism evidence="3 4">
    <name type="scientific">Effrenium voratum</name>
    <dbReference type="NCBI Taxonomy" id="2562239"/>
    <lineage>
        <taxon>Eukaryota</taxon>
        <taxon>Sar</taxon>
        <taxon>Alveolata</taxon>
        <taxon>Dinophyceae</taxon>
        <taxon>Suessiales</taxon>
        <taxon>Symbiodiniaceae</taxon>
        <taxon>Effrenium</taxon>
    </lineage>
</organism>
<proteinExistence type="predicted"/>
<dbReference type="InterPro" id="IPR014001">
    <property type="entry name" value="Helicase_ATP-bd"/>
</dbReference>
<dbReference type="Gene3D" id="3.40.50.10810">
    <property type="entry name" value="Tandem AAA-ATPase domain"/>
    <property type="match status" value="1"/>
</dbReference>
<dbReference type="SMART" id="SM00487">
    <property type="entry name" value="DEXDc"/>
    <property type="match status" value="1"/>
</dbReference>
<evidence type="ECO:0000313" key="4">
    <source>
        <dbReference type="Proteomes" id="UP001178507"/>
    </source>
</evidence>
<dbReference type="InterPro" id="IPR027417">
    <property type="entry name" value="P-loop_NTPase"/>
</dbReference>
<dbReference type="InterPro" id="IPR000330">
    <property type="entry name" value="SNF2_N"/>
</dbReference>
<evidence type="ECO:0000256" key="1">
    <source>
        <dbReference type="SAM" id="MobiDB-lite"/>
    </source>
</evidence>
<feature type="compositionally biased region" description="Basic and acidic residues" evidence="1">
    <location>
        <begin position="101"/>
        <end position="111"/>
    </location>
</feature>
<feature type="region of interest" description="Disordered" evidence="1">
    <location>
        <begin position="68"/>
        <end position="112"/>
    </location>
</feature>
<dbReference type="PANTHER" id="PTHR10799">
    <property type="entry name" value="SNF2/RAD54 HELICASE FAMILY"/>
    <property type="match status" value="1"/>
</dbReference>
<dbReference type="PROSITE" id="PS51192">
    <property type="entry name" value="HELICASE_ATP_BIND_1"/>
    <property type="match status" value="1"/>
</dbReference>
<dbReference type="GO" id="GO:0005524">
    <property type="term" value="F:ATP binding"/>
    <property type="evidence" value="ECO:0007669"/>
    <property type="project" value="InterPro"/>
</dbReference>
<feature type="domain" description="Helicase ATP-binding" evidence="2">
    <location>
        <begin position="238"/>
        <end position="396"/>
    </location>
</feature>
<gene>
    <name evidence="3" type="ORF">EVOR1521_LOCUS3687</name>
</gene>
<keyword evidence="4" id="KW-1185">Reference proteome</keyword>
<sequence>MEPSRPRPRTIRIEDVVKALDIIAQRLGDGDRSCERLQAWAAEGRVTPAGQRLTPEAVAEGIQLWRAKAEPEAADRPPPTPLSSRRPSKREATQAGTSQAKEADARPDDRPKRRRRLKIMEESEPAAHSVDVAVDREACRAPPSFAERQAERKQREARLEELAETRFQELLAEIQGHMCEILRRSSSEALQEFRESTLTDPSERRELYMRLVHRQQAELRAPMQGLLPHQVEGLEWLVSLYINGLHGILADEMGLGKTIQSIALLLHLQDSGNLGPHLVVAPKSCLSNWQAEFERFAPDACVHLLAQAKESAAILRPDKVNVCITNYEQVYRNDWLLQRDWQLVIVDEGHRLKNPETLVHATMAKLRCRMRLLLTGTPLQNSVAELWALLHYLLPDLFTEMLDFKAWFAKPFRGTEENEYDVQLNPQQEQEVITQCHALLAPFLLQRLKSEVLGDSLPPRVEVTVRVPLSACQSEAYADLKKKTIRWMEDDQICSEQVNNALMQLRKIALHPYLFQDDYPRDRNLFRVSGK</sequence>
<accession>A0AA36HRP4</accession>
<dbReference type="InterPro" id="IPR038718">
    <property type="entry name" value="SNF2-like_sf"/>
</dbReference>
<evidence type="ECO:0000313" key="3">
    <source>
        <dbReference type="EMBL" id="CAJ1374052.1"/>
    </source>
</evidence>
<name>A0AA36HRP4_9DINO</name>
<evidence type="ECO:0000259" key="2">
    <source>
        <dbReference type="PROSITE" id="PS51192"/>
    </source>
</evidence>
<reference evidence="3" key="1">
    <citation type="submission" date="2023-08" db="EMBL/GenBank/DDBJ databases">
        <authorList>
            <person name="Chen Y."/>
            <person name="Shah S."/>
            <person name="Dougan E. K."/>
            <person name="Thang M."/>
            <person name="Chan C."/>
        </authorList>
    </citation>
    <scope>NUCLEOTIDE SEQUENCE</scope>
</reference>
<dbReference type="Gene3D" id="3.40.50.300">
    <property type="entry name" value="P-loop containing nucleotide triphosphate hydrolases"/>
    <property type="match status" value="1"/>
</dbReference>
<comment type="caution">
    <text evidence="3">The sequence shown here is derived from an EMBL/GenBank/DDBJ whole genome shotgun (WGS) entry which is preliminary data.</text>
</comment>